<keyword evidence="1" id="KW-0732">Signal</keyword>
<gene>
    <name evidence="2" type="ORF">BP6252_06455</name>
</gene>
<keyword evidence="3" id="KW-1185">Reference proteome</keyword>
<feature type="signal peptide" evidence="1">
    <location>
        <begin position="1"/>
        <end position="18"/>
    </location>
</feature>
<comment type="caution">
    <text evidence="2">The sequence shown here is derived from an EMBL/GenBank/DDBJ whole genome shotgun (WGS) entry which is preliminary data.</text>
</comment>
<dbReference type="STRING" id="1849047.A0A3D8RMP8"/>
<sequence length="412" mass="40784">MFSTELLLTAILFGSTATAHIAPTWPYPFRASYNPNSVSAKIDYSITSPLSGASQFPCKGYQVDMGTTGGESVVSWAQGGAYNFTTGSGALHGGGSCQIALSYDKGVTFNVIHSYIGSCPISADESFDFTMPSDAPTGAAMFAWTWYNMIGNREIYMDCASVTITAASSKTRSASSVAFSDRPTLWVGNLNNGCTTIESTEVVFPDPGPDVTNKLTTSGNTISGTCAAVSGIGGPAAAGSGSSSSATASSGSGSSSASSAGAVAASSASSSTASTLTSVYTVPSVTATPATGATSTASPSQGGIFVTSGAAAASSAAATSSANVVGTGVASSATAASTGSSSGTGTAITAGTACTTEGMWNCVGGTSFQQCASGTWSVVQSLAAGTSCTGTEASTLDIVRRGPRPRPVRKQW</sequence>
<evidence type="ECO:0000313" key="3">
    <source>
        <dbReference type="Proteomes" id="UP000256645"/>
    </source>
</evidence>
<feature type="chain" id="PRO_5017553816" evidence="1">
    <location>
        <begin position="19"/>
        <end position="412"/>
    </location>
</feature>
<proteinExistence type="predicted"/>
<dbReference type="PANTHER" id="PTHR36182">
    <property type="entry name" value="PROTEIN, PUTATIVE (AFU_ORTHOLOGUE AFUA_6G10930)-RELATED"/>
    <property type="match status" value="1"/>
</dbReference>
<evidence type="ECO:0000313" key="2">
    <source>
        <dbReference type="EMBL" id="RDW75313.1"/>
    </source>
</evidence>
<dbReference type="Proteomes" id="UP000256645">
    <property type="component" value="Unassembled WGS sequence"/>
</dbReference>
<organism evidence="2 3">
    <name type="scientific">Coleophoma cylindrospora</name>
    <dbReference type="NCBI Taxonomy" id="1849047"/>
    <lineage>
        <taxon>Eukaryota</taxon>
        <taxon>Fungi</taxon>
        <taxon>Dikarya</taxon>
        <taxon>Ascomycota</taxon>
        <taxon>Pezizomycotina</taxon>
        <taxon>Leotiomycetes</taxon>
        <taxon>Helotiales</taxon>
        <taxon>Dermateaceae</taxon>
        <taxon>Coleophoma</taxon>
    </lineage>
</organism>
<accession>A0A3D8RMP8</accession>
<reference evidence="2 3" key="1">
    <citation type="journal article" date="2018" name="IMA Fungus">
        <title>IMA Genome-F 9: Draft genome sequence of Annulohypoxylon stygium, Aspergillus mulundensis, Berkeleyomyces basicola (syn. Thielaviopsis basicola), Ceratocystis smalleyi, two Cercospora beticola strains, Coleophoma cylindrospora, Fusarium fracticaudum, Phialophora cf. hyalina, and Morchella septimelata.</title>
        <authorList>
            <person name="Wingfield B.D."/>
            <person name="Bills G.F."/>
            <person name="Dong Y."/>
            <person name="Huang W."/>
            <person name="Nel W.J."/>
            <person name="Swalarsk-Parry B.S."/>
            <person name="Vaghefi N."/>
            <person name="Wilken P.M."/>
            <person name="An Z."/>
            <person name="de Beer Z.W."/>
            <person name="De Vos L."/>
            <person name="Chen L."/>
            <person name="Duong T.A."/>
            <person name="Gao Y."/>
            <person name="Hammerbacher A."/>
            <person name="Kikkert J.R."/>
            <person name="Li Y."/>
            <person name="Li H."/>
            <person name="Li K."/>
            <person name="Li Q."/>
            <person name="Liu X."/>
            <person name="Ma X."/>
            <person name="Naidoo K."/>
            <person name="Pethybridge S.J."/>
            <person name="Sun J."/>
            <person name="Steenkamp E.T."/>
            <person name="van der Nest M.A."/>
            <person name="van Wyk S."/>
            <person name="Wingfield M.J."/>
            <person name="Xiong C."/>
            <person name="Yue Q."/>
            <person name="Zhang X."/>
        </authorList>
    </citation>
    <scope>NUCLEOTIDE SEQUENCE [LARGE SCALE GENOMIC DNA]</scope>
    <source>
        <strain evidence="2 3">BP6252</strain>
    </source>
</reference>
<dbReference type="EMBL" id="PDLM01000006">
    <property type="protein sequence ID" value="RDW75313.1"/>
    <property type="molecule type" value="Genomic_DNA"/>
</dbReference>
<dbReference type="PANTHER" id="PTHR36182:SF1">
    <property type="entry name" value="PROTEIN, PUTATIVE (AFU_ORTHOLOGUE AFUA_6G10930)-RELATED"/>
    <property type="match status" value="1"/>
</dbReference>
<evidence type="ECO:0000256" key="1">
    <source>
        <dbReference type="SAM" id="SignalP"/>
    </source>
</evidence>
<protein>
    <submittedName>
        <fullName evidence="2">Uncharacterized protein</fullName>
    </submittedName>
</protein>
<dbReference type="Gene3D" id="2.70.50.70">
    <property type="match status" value="1"/>
</dbReference>
<dbReference type="AlphaFoldDB" id="A0A3D8RMP8"/>
<name>A0A3D8RMP8_9HELO</name>
<dbReference type="OrthoDB" id="2342176at2759"/>